<comment type="catalytic activity">
    <reaction evidence="1">
        <text>ATP + H2O = ADP + phosphate + H(+)</text>
        <dbReference type="Rhea" id="RHEA:13065"/>
        <dbReference type="ChEBI" id="CHEBI:15377"/>
        <dbReference type="ChEBI" id="CHEBI:15378"/>
        <dbReference type="ChEBI" id="CHEBI:30616"/>
        <dbReference type="ChEBI" id="CHEBI:43474"/>
        <dbReference type="ChEBI" id="CHEBI:456216"/>
        <dbReference type="EC" id="5.6.2.3"/>
    </reaction>
</comment>
<keyword evidence="1" id="KW-0067">ATP-binding</keyword>
<dbReference type="GO" id="GO:0000723">
    <property type="term" value="P:telomere maintenance"/>
    <property type="evidence" value="ECO:0007669"/>
    <property type="project" value="InterPro"/>
</dbReference>
<dbReference type="EC" id="5.6.2.3" evidence="1"/>
<comment type="cofactor">
    <cofactor evidence="1">
        <name>Mg(2+)</name>
        <dbReference type="ChEBI" id="CHEBI:18420"/>
    </cofactor>
</comment>
<dbReference type="GO" id="GO:0006281">
    <property type="term" value="P:DNA repair"/>
    <property type="evidence" value="ECO:0007669"/>
    <property type="project" value="UniProtKB-KW"/>
</dbReference>
<dbReference type="EMBL" id="JARYMX010000004">
    <property type="protein sequence ID" value="KAJ9553040.1"/>
    <property type="molecule type" value="Genomic_DNA"/>
</dbReference>
<keyword evidence="1" id="KW-0227">DNA damage</keyword>
<keyword evidence="5" id="KW-1185">Reference proteome</keyword>
<dbReference type="InterPro" id="IPR027417">
    <property type="entry name" value="P-loop_NTPase"/>
</dbReference>
<keyword evidence="1" id="KW-0233">DNA recombination</keyword>
<comment type="caution">
    <text evidence="4">The sequence shown here is derived from an EMBL/GenBank/DDBJ whole genome shotgun (WGS) entry which is preliminary data.</text>
</comment>
<feature type="domain" description="DNA helicase Pif1-like 2B" evidence="3">
    <location>
        <begin position="348"/>
        <end position="391"/>
    </location>
</feature>
<dbReference type="GO" id="GO:0006310">
    <property type="term" value="P:DNA recombination"/>
    <property type="evidence" value="ECO:0007669"/>
    <property type="project" value="UniProtKB-KW"/>
</dbReference>
<evidence type="ECO:0000313" key="4">
    <source>
        <dbReference type="EMBL" id="KAJ9553040.1"/>
    </source>
</evidence>
<dbReference type="PANTHER" id="PTHR10492">
    <property type="match status" value="1"/>
</dbReference>
<protein>
    <recommendedName>
        <fullName evidence="1">ATP-dependent DNA helicase</fullName>
        <ecNumber evidence="1">5.6.2.3</ecNumber>
    </recommendedName>
</protein>
<sequence>MKARFVSVNPSEGERFYLRLLLSHIDGPTSFKDLRTVNELLHPTFQKVALERGLIENDDNLSQCLAEASVFQFPSALRRLFTTLLIYCEPGDVRKLWNDHYNSFSEDYRRQYHNLQRVQDMVLVDIMVLVRYKKSNPLLLKIMRHVNEIMRHVNAECPGMFFVDGPGGTGKMFLYKALLAEVRSRGLIALATTSSGIAANNMPEGRTAHSQFKIPLNLENNSFCNIKQQSGTAQLLRDVRLIIWDEASMAKRQAETNADTFIRIPDDMAIPHNDECNSKDALIDAVFPSLQINGAVSNYIISRAILSTKNHYVDDINDELIKRFCGEEKVYYSFDEAQDDTNNFYPIEFLSTLTVCGLPPHCLRLKLGCPIILLRNLNPTNGLCNGTRLICRGFQQNVIDAEIAVGQHAGKRVIIKLEMTSTGVNSLVIQQLVKLYNDSHIGKRQNDPLQGAFGLQVESRTRHRKAELLLEALRSRLGLQITGLRH</sequence>
<dbReference type="Gene3D" id="3.40.50.300">
    <property type="entry name" value="P-loop containing nucleotide triphosphate hydrolases"/>
    <property type="match status" value="1"/>
</dbReference>
<dbReference type="GO" id="GO:0043139">
    <property type="term" value="F:5'-3' DNA helicase activity"/>
    <property type="evidence" value="ECO:0007669"/>
    <property type="project" value="UniProtKB-EC"/>
</dbReference>
<dbReference type="InterPro" id="IPR010285">
    <property type="entry name" value="DNA_helicase_pif1-like_DEAD"/>
</dbReference>
<evidence type="ECO:0000313" key="5">
    <source>
        <dbReference type="Proteomes" id="UP001172457"/>
    </source>
</evidence>
<dbReference type="GO" id="GO:0016787">
    <property type="term" value="F:hydrolase activity"/>
    <property type="evidence" value="ECO:0007669"/>
    <property type="project" value="UniProtKB-KW"/>
</dbReference>
<dbReference type="Proteomes" id="UP001172457">
    <property type="component" value="Chromosome 4"/>
</dbReference>
<dbReference type="AlphaFoldDB" id="A0AA38WI23"/>
<comment type="similarity">
    <text evidence="1">Belongs to the helicase family.</text>
</comment>
<dbReference type="PANTHER" id="PTHR10492:SF94">
    <property type="entry name" value="ATP-DEPENDENT DNA HELICASE"/>
    <property type="match status" value="1"/>
</dbReference>
<evidence type="ECO:0000259" key="3">
    <source>
        <dbReference type="Pfam" id="PF21530"/>
    </source>
</evidence>
<evidence type="ECO:0000259" key="2">
    <source>
        <dbReference type="Pfam" id="PF05970"/>
    </source>
</evidence>
<keyword evidence="1" id="KW-0378">Hydrolase</keyword>
<dbReference type="GO" id="GO:0005524">
    <property type="term" value="F:ATP binding"/>
    <property type="evidence" value="ECO:0007669"/>
    <property type="project" value="UniProtKB-KW"/>
</dbReference>
<dbReference type="SUPFAM" id="SSF52540">
    <property type="entry name" value="P-loop containing nucleoside triphosphate hydrolases"/>
    <property type="match status" value="2"/>
</dbReference>
<organism evidence="4 5">
    <name type="scientific">Centaurea solstitialis</name>
    <name type="common">yellow star-thistle</name>
    <dbReference type="NCBI Taxonomy" id="347529"/>
    <lineage>
        <taxon>Eukaryota</taxon>
        <taxon>Viridiplantae</taxon>
        <taxon>Streptophyta</taxon>
        <taxon>Embryophyta</taxon>
        <taxon>Tracheophyta</taxon>
        <taxon>Spermatophyta</taxon>
        <taxon>Magnoliopsida</taxon>
        <taxon>eudicotyledons</taxon>
        <taxon>Gunneridae</taxon>
        <taxon>Pentapetalae</taxon>
        <taxon>asterids</taxon>
        <taxon>campanulids</taxon>
        <taxon>Asterales</taxon>
        <taxon>Asteraceae</taxon>
        <taxon>Carduoideae</taxon>
        <taxon>Cardueae</taxon>
        <taxon>Centaureinae</taxon>
        <taxon>Centaurea</taxon>
    </lineage>
</organism>
<gene>
    <name evidence="4" type="ORF">OSB04_017085</name>
</gene>
<accession>A0AA38WI23</accession>
<dbReference type="Pfam" id="PF05970">
    <property type="entry name" value="PIF1"/>
    <property type="match status" value="1"/>
</dbReference>
<proteinExistence type="inferred from homology"/>
<keyword evidence="1" id="KW-0234">DNA repair</keyword>
<keyword evidence="1" id="KW-0547">Nucleotide-binding</keyword>
<keyword evidence="1" id="KW-0347">Helicase</keyword>
<evidence type="ECO:0000256" key="1">
    <source>
        <dbReference type="RuleBase" id="RU363044"/>
    </source>
</evidence>
<feature type="domain" description="DNA helicase Pif1-like DEAD-box helicase" evidence="2">
    <location>
        <begin position="146"/>
        <end position="255"/>
    </location>
</feature>
<dbReference type="InterPro" id="IPR049163">
    <property type="entry name" value="Pif1-like_2B_dom"/>
</dbReference>
<dbReference type="Pfam" id="PF21530">
    <property type="entry name" value="Pif1_2B_dom"/>
    <property type="match status" value="1"/>
</dbReference>
<name>A0AA38WI23_9ASTR</name>
<reference evidence="4" key="1">
    <citation type="submission" date="2023-03" db="EMBL/GenBank/DDBJ databases">
        <title>Chromosome-scale reference genome and RAD-based genetic map of yellow starthistle (Centaurea solstitialis) reveal putative structural variation and QTLs associated with invader traits.</title>
        <authorList>
            <person name="Reatini B."/>
            <person name="Cang F.A."/>
            <person name="Jiang Q."/>
            <person name="Mckibben M.T.W."/>
            <person name="Barker M.S."/>
            <person name="Rieseberg L.H."/>
            <person name="Dlugosch K.M."/>
        </authorList>
    </citation>
    <scope>NUCLEOTIDE SEQUENCE</scope>
    <source>
        <strain evidence="4">CAN-66</strain>
        <tissue evidence="4">Leaf</tissue>
    </source>
</reference>